<comment type="similarity">
    <text evidence="1 2">Belongs to the arylamine N-acetyltransferase family.</text>
</comment>
<keyword evidence="2" id="KW-0012">Acyltransferase</keyword>
<dbReference type="PRINTS" id="PR01543">
    <property type="entry name" value="ANATRNSFRASE"/>
</dbReference>
<evidence type="ECO:0000313" key="3">
    <source>
        <dbReference type="EMBL" id="KAK7530634.1"/>
    </source>
</evidence>
<gene>
    <name evidence="3" type="ORF">J3D65DRAFT_131024</name>
</gene>
<comment type="caution">
    <text evidence="3">The sequence shown here is derived from an EMBL/GenBank/DDBJ whole genome shotgun (WGS) entry which is preliminary data.</text>
</comment>
<name>A0ABR1L5W8_9PEZI</name>
<dbReference type="Pfam" id="PF00797">
    <property type="entry name" value="Acetyltransf_2"/>
    <property type="match status" value="1"/>
</dbReference>
<protein>
    <submittedName>
        <fullName evidence="3">Arylamine N-acetyltransferase 1</fullName>
    </submittedName>
</protein>
<dbReference type="InterPro" id="IPR038765">
    <property type="entry name" value="Papain-like_cys_pep_sf"/>
</dbReference>
<keyword evidence="2" id="KW-0808">Transferase</keyword>
<evidence type="ECO:0000256" key="1">
    <source>
        <dbReference type="ARBA" id="ARBA00006547"/>
    </source>
</evidence>
<evidence type="ECO:0000313" key="4">
    <source>
        <dbReference type="Proteomes" id="UP001360953"/>
    </source>
</evidence>
<dbReference type="InterPro" id="IPR053710">
    <property type="entry name" value="Arylamine_NAT_domain_sf"/>
</dbReference>
<dbReference type="InterPro" id="IPR001447">
    <property type="entry name" value="Arylamine_N-AcTrfase"/>
</dbReference>
<dbReference type="SUPFAM" id="SSF54001">
    <property type="entry name" value="Cysteine proteinases"/>
    <property type="match status" value="1"/>
</dbReference>
<proteinExistence type="inferred from homology"/>
<reference evidence="3 4" key="1">
    <citation type="submission" date="2024-04" db="EMBL/GenBank/DDBJ databases">
        <title>Phyllosticta paracitricarpa is synonymous to the EU quarantine fungus P. citricarpa based on phylogenomic analyses.</title>
        <authorList>
            <consortium name="Lawrence Berkeley National Laboratory"/>
            <person name="Van ingen-buijs V.A."/>
            <person name="Van westerhoven A.C."/>
            <person name="Haridas S."/>
            <person name="Skiadas P."/>
            <person name="Martin F."/>
            <person name="Groenewald J.Z."/>
            <person name="Crous P.W."/>
            <person name="Seidl M.F."/>
        </authorList>
    </citation>
    <scope>NUCLEOTIDE SEQUENCE [LARGE SCALE GENOMIC DNA]</scope>
    <source>
        <strain evidence="3 4">CPC 17464</strain>
    </source>
</reference>
<sequence>MASTLTAEQLAVYFDRIDFPEHYRQNIKHDYDFLAVLQAYHICAIPYDNLGLHYARDAHIPLDLPSLFEKCTKNGRGGYCMENSIFFNAVLRSLGFSAYLAGARARPRVNGVPQGDFTGWMHVVNIITLPNAPAKYMMDVGFGGDMPTKPLPLESGPSTLNIGTQEIRLNYAPLPVSLSNNPVWIYEYRNAPSDPWNAAFCFTETEFLIQDLEVLNFHTSRDPRCFQTRMALVVKFLRDGNHVYGKSMLVDGVVKRNEGGKTKTLFTCETESERLAWLKSEFGIELTADEVTGIRGRLTELKTGN</sequence>
<keyword evidence="4" id="KW-1185">Reference proteome</keyword>
<dbReference type="Gene3D" id="3.30.2140.20">
    <property type="match status" value="1"/>
</dbReference>
<dbReference type="PANTHER" id="PTHR11786:SF0">
    <property type="entry name" value="ARYLAMINE N-ACETYLTRANSFERASE 4-RELATED"/>
    <property type="match status" value="1"/>
</dbReference>
<accession>A0ABR1L5W8</accession>
<dbReference type="RefSeq" id="XP_066650707.1">
    <property type="nucleotide sequence ID" value="XM_066793888.1"/>
</dbReference>
<evidence type="ECO:0000256" key="2">
    <source>
        <dbReference type="RuleBase" id="RU003452"/>
    </source>
</evidence>
<dbReference type="EMBL" id="JBBPEH010000013">
    <property type="protein sequence ID" value="KAK7530634.1"/>
    <property type="molecule type" value="Genomic_DNA"/>
</dbReference>
<dbReference type="Proteomes" id="UP001360953">
    <property type="component" value="Unassembled WGS sequence"/>
</dbReference>
<organism evidence="3 4">
    <name type="scientific">Phyllosticta citribraziliensis</name>
    <dbReference type="NCBI Taxonomy" id="989973"/>
    <lineage>
        <taxon>Eukaryota</taxon>
        <taxon>Fungi</taxon>
        <taxon>Dikarya</taxon>
        <taxon>Ascomycota</taxon>
        <taxon>Pezizomycotina</taxon>
        <taxon>Dothideomycetes</taxon>
        <taxon>Dothideomycetes incertae sedis</taxon>
        <taxon>Botryosphaeriales</taxon>
        <taxon>Phyllostictaceae</taxon>
        <taxon>Phyllosticta</taxon>
    </lineage>
</organism>
<dbReference type="GeneID" id="92026794"/>
<dbReference type="PANTHER" id="PTHR11786">
    <property type="entry name" value="N-HYDROXYARYLAMINE O-ACETYLTRANSFERASE"/>
    <property type="match status" value="1"/>
</dbReference>